<feature type="compositionally biased region" description="Basic and acidic residues" evidence="1">
    <location>
        <begin position="160"/>
        <end position="172"/>
    </location>
</feature>
<reference evidence="2 3" key="1">
    <citation type="submission" date="2020-10" db="EMBL/GenBank/DDBJ databases">
        <title>Sequencing the genomes of 1000 actinobacteria strains.</title>
        <authorList>
            <person name="Klenk H.-P."/>
        </authorList>
    </citation>
    <scope>NUCLEOTIDE SEQUENCE [LARGE SCALE GENOMIC DNA]</scope>
    <source>
        <strain evidence="2 3">DSM 45157</strain>
    </source>
</reference>
<name>A0ABR9HEX4_9ACTN</name>
<evidence type="ECO:0000313" key="3">
    <source>
        <dbReference type="Proteomes" id="UP000598217"/>
    </source>
</evidence>
<proteinExistence type="predicted"/>
<feature type="compositionally biased region" description="Low complexity" evidence="1">
    <location>
        <begin position="186"/>
        <end position="198"/>
    </location>
</feature>
<sequence>MVVDAVRTYLDAASGLTELSRKQAVAAAKTLLRADGAVAPAPLSAGGEAPPRVGQSIQTLAGELIETSQANRAAVAELVRAEVGRALEQMDVVPRAEYERMARRVAELERRMAARHAVERVLAPRGGASSVLPAGQESASVAVSPAAGQAQEAPGGEQRGAGDAESGERPEAEGPDGTGSDGTDGAGAEAEESAPAGSAEEKGADGAAAAEADADTGGGSESGTAANRTASRGKGRTAVKPPRSRSTAKRPAKGKGAKK</sequence>
<feature type="compositionally biased region" description="Gly residues" evidence="1">
    <location>
        <begin position="176"/>
        <end position="185"/>
    </location>
</feature>
<keyword evidence="3" id="KW-1185">Reference proteome</keyword>
<accession>A0ABR9HEX4</accession>
<dbReference type="Proteomes" id="UP000598217">
    <property type="component" value="Unassembled WGS sequence"/>
</dbReference>
<evidence type="ECO:0000313" key="2">
    <source>
        <dbReference type="EMBL" id="MBE1457466.1"/>
    </source>
</evidence>
<feature type="compositionally biased region" description="Low complexity" evidence="1">
    <location>
        <begin position="145"/>
        <end position="156"/>
    </location>
</feature>
<protein>
    <submittedName>
        <fullName evidence="2">BMFP domain-containing protein YqiC</fullName>
    </submittedName>
</protein>
<organism evidence="2 3">
    <name type="scientific">Nocardiopsis terrae</name>
    <dbReference type="NCBI Taxonomy" id="372655"/>
    <lineage>
        <taxon>Bacteria</taxon>
        <taxon>Bacillati</taxon>
        <taxon>Actinomycetota</taxon>
        <taxon>Actinomycetes</taxon>
        <taxon>Streptosporangiales</taxon>
        <taxon>Nocardiopsidaceae</taxon>
        <taxon>Nocardiopsis</taxon>
    </lineage>
</organism>
<dbReference type="EMBL" id="JADBDY010000001">
    <property type="protein sequence ID" value="MBE1457466.1"/>
    <property type="molecule type" value="Genomic_DNA"/>
</dbReference>
<feature type="compositionally biased region" description="Basic residues" evidence="1">
    <location>
        <begin position="231"/>
        <end position="259"/>
    </location>
</feature>
<evidence type="ECO:0000256" key="1">
    <source>
        <dbReference type="SAM" id="MobiDB-lite"/>
    </source>
</evidence>
<gene>
    <name evidence="2" type="ORF">H4W79_001680</name>
</gene>
<dbReference type="RefSeq" id="WP_191271531.1">
    <property type="nucleotide sequence ID" value="NZ_BMXJ01000004.1"/>
</dbReference>
<feature type="region of interest" description="Disordered" evidence="1">
    <location>
        <begin position="127"/>
        <end position="259"/>
    </location>
</feature>
<comment type="caution">
    <text evidence="2">The sequence shown here is derived from an EMBL/GenBank/DDBJ whole genome shotgun (WGS) entry which is preliminary data.</text>
</comment>